<feature type="compositionally biased region" description="Basic and acidic residues" evidence="1">
    <location>
        <begin position="49"/>
        <end position="65"/>
    </location>
</feature>
<evidence type="ECO:0000256" key="1">
    <source>
        <dbReference type="SAM" id="MobiDB-lite"/>
    </source>
</evidence>
<feature type="region of interest" description="Disordered" evidence="1">
    <location>
        <begin position="1"/>
        <end position="151"/>
    </location>
</feature>
<dbReference type="EMBL" id="KU310663">
    <property type="protein sequence ID" value="AMB66095.1"/>
    <property type="molecule type" value="Genomic_DNA"/>
</dbReference>
<name>A0A110AYV8_HHV2</name>
<reference evidence="2" key="1">
    <citation type="journal article" date="2016" name="JCI Insight">
        <title>HSV-2 DeltagD elicits FcgammaR-effector antibodies that protect against clinical isolates.</title>
        <authorList>
            <person name="Petro C.D."/>
            <person name="Weinrick B."/>
            <person name="Khajoueinejad N."/>
            <person name="Burn C."/>
            <person name="Sellers R."/>
            <person name="Jacobs W.R.Jr."/>
            <person name="Herold B.C."/>
        </authorList>
    </citation>
    <scope>NUCLEOTIDE SEQUENCE</scope>
    <source>
        <strain evidence="2">B^3x2.2</strain>
    </source>
</reference>
<feature type="compositionally biased region" description="Basic and acidic residues" evidence="1">
    <location>
        <begin position="101"/>
        <end position="151"/>
    </location>
</feature>
<accession>A0A110AYV8</accession>
<sequence>MASGVSPAHPQTPVGAGSRDLSLKGTPSDGMQPRGADTLEGHSLPTDGPPHRGGDHDPAAGKRGDSGLLRVCAALSIPKPSEAVRPSRIPRAPRVPRKPRVPREPREPRVPRSPREPRVPRIPRDPRPPRPPRVPREPRPPREPRATRGLA</sequence>
<organismHost>
    <name type="scientific">Homo sapiens</name>
    <name type="common">Human</name>
    <dbReference type="NCBI Taxonomy" id="9606"/>
</organismHost>
<gene>
    <name evidence="2" type="primary">US11</name>
</gene>
<protein>
    <submittedName>
        <fullName evidence="2">Tegument protein US11</fullName>
    </submittedName>
</protein>
<organism evidence="2">
    <name type="scientific">Human herpesvirus 2</name>
    <name type="common">HHV-2</name>
    <name type="synonym">Human herpes simplex virus 2</name>
    <dbReference type="NCBI Taxonomy" id="10310"/>
    <lineage>
        <taxon>Viruses</taxon>
        <taxon>Duplodnaviria</taxon>
        <taxon>Heunggongvirae</taxon>
        <taxon>Peploviricota</taxon>
        <taxon>Herviviricetes</taxon>
        <taxon>Herpesvirales</taxon>
        <taxon>Orthoherpesviridae</taxon>
        <taxon>Alphaherpesvirinae</taxon>
        <taxon>Simplexvirus</taxon>
        <taxon>Simplexvirus humanalpha2</taxon>
    </lineage>
</organism>
<proteinExistence type="predicted"/>
<evidence type="ECO:0000313" key="2">
    <source>
        <dbReference type="EMBL" id="AMB66095.1"/>
    </source>
</evidence>